<feature type="domain" description="CobB/CobQ-like glutamine amidotransferase" evidence="6">
    <location>
        <begin position="130"/>
        <end position="305"/>
    </location>
</feature>
<dbReference type="HAMAP" id="MF_00028">
    <property type="entry name" value="CobQ"/>
    <property type="match status" value="1"/>
</dbReference>
<dbReference type="SUPFAM" id="SSF52317">
    <property type="entry name" value="Class I glutamine amidotransferase-like"/>
    <property type="match status" value="1"/>
</dbReference>
<dbReference type="Gene3D" id="3.40.50.300">
    <property type="entry name" value="P-loop containing nucleotide triphosphate hydrolases"/>
    <property type="match status" value="1"/>
</dbReference>
<evidence type="ECO:0000313" key="7">
    <source>
        <dbReference type="EMBL" id="GMA89033.1"/>
    </source>
</evidence>
<dbReference type="PANTHER" id="PTHR21343">
    <property type="entry name" value="DETHIOBIOTIN SYNTHETASE"/>
    <property type="match status" value="1"/>
</dbReference>
<dbReference type="SUPFAM" id="SSF52540">
    <property type="entry name" value="P-loop containing nucleoside triphosphate hydrolases"/>
    <property type="match status" value="1"/>
</dbReference>
<evidence type="ECO:0000256" key="2">
    <source>
        <dbReference type="ARBA" id="ARBA00022573"/>
    </source>
</evidence>
<evidence type="ECO:0000256" key="3">
    <source>
        <dbReference type="ARBA" id="ARBA00022962"/>
    </source>
</evidence>
<reference evidence="8" key="1">
    <citation type="journal article" date="2019" name="Int. J. Syst. Evol. Microbiol.">
        <title>The Global Catalogue of Microorganisms (GCM) 10K type strain sequencing project: providing services to taxonomists for standard genome sequencing and annotation.</title>
        <authorList>
            <consortium name="The Broad Institute Genomics Platform"/>
            <consortium name="The Broad Institute Genome Sequencing Center for Infectious Disease"/>
            <person name="Wu L."/>
            <person name="Ma J."/>
        </authorList>
    </citation>
    <scope>NUCLEOTIDE SEQUENCE [LARGE SCALE GENOMIC DNA]</scope>
    <source>
        <strain evidence="8">NBRC 108730</strain>
    </source>
</reference>
<evidence type="ECO:0000256" key="4">
    <source>
        <dbReference type="HAMAP-Rule" id="MF_00028"/>
    </source>
</evidence>
<evidence type="ECO:0000313" key="8">
    <source>
        <dbReference type="Proteomes" id="UP001157017"/>
    </source>
</evidence>
<name>A0ABQ6JLZ8_9ACTN</name>
<comment type="caution">
    <text evidence="7">The sequence shown here is derived from an EMBL/GenBank/DDBJ whole genome shotgun (WGS) entry which is preliminary data.</text>
</comment>
<dbReference type="EMBL" id="BSUZ01000001">
    <property type="protein sequence ID" value="GMA89033.1"/>
    <property type="molecule type" value="Genomic_DNA"/>
</dbReference>
<evidence type="ECO:0000259" key="5">
    <source>
        <dbReference type="Pfam" id="PF01656"/>
    </source>
</evidence>
<dbReference type="InterPro" id="IPR033949">
    <property type="entry name" value="CobQ_GATase1"/>
</dbReference>
<organism evidence="7 8">
    <name type="scientific">Angustibacter aerolatus</name>
    <dbReference type="NCBI Taxonomy" id="1162965"/>
    <lineage>
        <taxon>Bacteria</taxon>
        <taxon>Bacillati</taxon>
        <taxon>Actinomycetota</taxon>
        <taxon>Actinomycetes</taxon>
        <taxon>Kineosporiales</taxon>
        <taxon>Kineosporiaceae</taxon>
    </lineage>
</organism>
<dbReference type="PROSITE" id="PS51273">
    <property type="entry name" value="GATASE_TYPE_1"/>
    <property type="match status" value="1"/>
</dbReference>
<gene>
    <name evidence="4" type="primary">cobQ</name>
    <name evidence="7" type="ORF">GCM10025868_42830</name>
</gene>
<dbReference type="InterPro" id="IPR002586">
    <property type="entry name" value="CobQ/CobB/MinD/ParA_Nub-bd_dom"/>
</dbReference>
<dbReference type="InterPro" id="IPR027417">
    <property type="entry name" value="P-loop_NTPase"/>
</dbReference>
<keyword evidence="8" id="KW-1185">Reference proteome</keyword>
<dbReference type="Gene3D" id="3.40.50.880">
    <property type="match status" value="1"/>
</dbReference>
<protein>
    <recommendedName>
        <fullName evidence="4">Cobyric acid synthase</fullName>
    </recommendedName>
</protein>
<accession>A0ABQ6JLZ8</accession>
<keyword evidence="2 4" id="KW-0169">Cobalamin biosynthesis</keyword>
<evidence type="ECO:0000256" key="1">
    <source>
        <dbReference type="ARBA" id="ARBA00004953"/>
    </source>
</evidence>
<feature type="domain" description="CobQ/CobB/MinD/ParA nucleotide binding" evidence="5">
    <location>
        <begin position="37"/>
        <end position="100"/>
    </location>
</feature>
<dbReference type="Proteomes" id="UP001157017">
    <property type="component" value="Unassembled WGS sequence"/>
</dbReference>
<dbReference type="InterPro" id="IPR004459">
    <property type="entry name" value="CobQ_synth"/>
</dbReference>
<dbReference type="Pfam" id="PF07685">
    <property type="entry name" value="GATase_3"/>
    <property type="match status" value="1"/>
</dbReference>
<dbReference type="PROSITE" id="PS51274">
    <property type="entry name" value="GATASE_COBBQ"/>
    <property type="match status" value="1"/>
</dbReference>
<comment type="similarity">
    <text evidence="4">Belongs to the CobB/CobQ family. CobQ subfamily.</text>
</comment>
<comment type="pathway">
    <text evidence="1 4">Cofactor biosynthesis; adenosylcobalamin biosynthesis.</text>
</comment>
<comment type="function">
    <text evidence="4">Catalyzes amidations at positions B, D, E, and G on adenosylcobyrinic A,C-diamide. NH(2) groups are provided by glutamine, and one molecule of ATP is hydrogenolyzed for each amidation.</text>
</comment>
<keyword evidence="3 4" id="KW-0315">Glutamine amidotransferase</keyword>
<dbReference type="NCBIfam" id="NF001989">
    <property type="entry name" value="PRK00784.1"/>
    <property type="match status" value="1"/>
</dbReference>
<dbReference type="CDD" id="cd01750">
    <property type="entry name" value="GATase1_CobQ"/>
    <property type="match status" value="1"/>
</dbReference>
<dbReference type="InterPro" id="IPR029062">
    <property type="entry name" value="Class_I_gatase-like"/>
</dbReference>
<dbReference type="PANTHER" id="PTHR21343:SF1">
    <property type="entry name" value="COBYRIC ACID SYNTHASE"/>
    <property type="match status" value="1"/>
</dbReference>
<dbReference type="Pfam" id="PF01656">
    <property type="entry name" value="CbiA"/>
    <property type="match status" value="1"/>
</dbReference>
<feature type="active site" evidence="4">
    <location>
        <position position="299"/>
    </location>
</feature>
<sequence length="374" mass="38810">MVCEGAGSPAEVNLRAGDYVNMGLARHARMPAVVVGDIDRGGVLAAMFGTLALLDADDQALVAGWVVNKFRGDVGLLRPGLDRLEQVTGRPVLGVLPWLPGAWSDAEDALAIAGWRGEAAAPAAGDRLSVAVVRLPRVSNATDVDALALEPGVTVTVTADPDVVAASDVVVLPGSRSTVSDLEWLRRNGIAAAVSAHAAAGRPVLGVCGGHQMLAASIDDEIESGAGRVDGLGLLPTTVRFDRDKHLGRPQGAWRGEPVTAYEIHHGVTSLDAADPRAAEAEPFLDGWRLGSVWGTTWHGALEHDGFRRAWLVAAAAQAGRRFVPAPGPGFAARREGMVDALADAVEEHLDTAALLRLVEHGAPSGLPLLPPGA</sequence>
<proteinExistence type="inferred from homology"/>
<dbReference type="InterPro" id="IPR011698">
    <property type="entry name" value="GATase_3"/>
</dbReference>
<feature type="active site" description="Nucleophile" evidence="4">
    <location>
        <position position="208"/>
    </location>
</feature>
<evidence type="ECO:0000259" key="6">
    <source>
        <dbReference type="Pfam" id="PF07685"/>
    </source>
</evidence>